<dbReference type="OrthoDB" id="6119223at2759"/>
<evidence type="ECO:0000256" key="1">
    <source>
        <dbReference type="SAM" id="SignalP"/>
    </source>
</evidence>
<comment type="caution">
    <text evidence="2">The sequence shown here is derived from an EMBL/GenBank/DDBJ whole genome shotgun (WGS) entry which is preliminary data.</text>
</comment>
<accession>A0A210QPP6</accession>
<keyword evidence="3" id="KW-1185">Reference proteome</keyword>
<dbReference type="EMBL" id="NEDP02002500">
    <property type="protein sequence ID" value="OWF50705.1"/>
    <property type="molecule type" value="Genomic_DNA"/>
</dbReference>
<evidence type="ECO:0000313" key="3">
    <source>
        <dbReference type="Proteomes" id="UP000242188"/>
    </source>
</evidence>
<dbReference type="Proteomes" id="UP000242188">
    <property type="component" value="Unassembled WGS sequence"/>
</dbReference>
<keyword evidence="1" id="KW-0732">Signal</keyword>
<sequence length="207" mass="23266">MKMMLVSAVFATLIMYATCVLPTVSQDDHLLVVLQAMHHSNTFRQLPTMEKVILVEMLAAAESDQITHYVDTIGFDRVLLFLDHVNRYNQTEAHLLEKYLIQELAEEETTPSATTFRRSLQSVIHTITSNDAFQHLSDTDQTLMLDLAEAAEHGNATALVNQVGYSKILALVEHIMSPAETHVFLQYLVSHIEKELGHNHHHGPVVG</sequence>
<feature type="signal peptide" evidence="1">
    <location>
        <begin position="1"/>
        <end position="19"/>
    </location>
</feature>
<gene>
    <name evidence="2" type="ORF">KP79_PYT18347</name>
</gene>
<reference evidence="2 3" key="1">
    <citation type="journal article" date="2017" name="Nat. Ecol. Evol.">
        <title>Scallop genome provides insights into evolution of bilaterian karyotype and development.</title>
        <authorList>
            <person name="Wang S."/>
            <person name="Zhang J."/>
            <person name="Jiao W."/>
            <person name="Li J."/>
            <person name="Xun X."/>
            <person name="Sun Y."/>
            <person name="Guo X."/>
            <person name="Huan P."/>
            <person name="Dong B."/>
            <person name="Zhang L."/>
            <person name="Hu X."/>
            <person name="Sun X."/>
            <person name="Wang J."/>
            <person name="Zhao C."/>
            <person name="Wang Y."/>
            <person name="Wang D."/>
            <person name="Huang X."/>
            <person name="Wang R."/>
            <person name="Lv J."/>
            <person name="Li Y."/>
            <person name="Zhang Z."/>
            <person name="Liu B."/>
            <person name="Lu W."/>
            <person name="Hui Y."/>
            <person name="Liang J."/>
            <person name="Zhou Z."/>
            <person name="Hou R."/>
            <person name="Li X."/>
            <person name="Liu Y."/>
            <person name="Li H."/>
            <person name="Ning X."/>
            <person name="Lin Y."/>
            <person name="Zhao L."/>
            <person name="Xing Q."/>
            <person name="Dou J."/>
            <person name="Li Y."/>
            <person name="Mao J."/>
            <person name="Guo H."/>
            <person name="Dou H."/>
            <person name="Li T."/>
            <person name="Mu C."/>
            <person name="Jiang W."/>
            <person name="Fu Q."/>
            <person name="Fu X."/>
            <person name="Miao Y."/>
            <person name="Liu J."/>
            <person name="Yu Q."/>
            <person name="Li R."/>
            <person name="Liao H."/>
            <person name="Li X."/>
            <person name="Kong Y."/>
            <person name="Jiang Z."/>
            <person name="Chourrout D."/>
            <person name="Li R."/>
            <person name="Bao Z."/>
        </authorList>
    </citation>
    <scope>NUCLEOTIDE SEQUENCE [LARGE SCALE GENOMIC DNA]</scope>
    <source>
        <strain evidence="2 3">PY_sf001</strain>
    </source>
</reference>
<proteinExistence type="predicted"/>
<feature type="chain" id="PRO_5012103347" evidence="1">
    <location>
        <begin position="20"/>
        <end position="207"/>
    </location>
</feature>
<organism evidence="2 3">
    <name type="scientific">Mizuhopecten yessoensis</name>
    <name type="common">Japanese scallop</name>
    <name type="synonym">Patinopecten yessoensis</name>
    <dbReference type="NCBI Taxonomy" id="6573"/>
    <lineage>
        <taxon>Eukaryota</taxon>
        <taxon>Metazoa</taxon>
        <taxon>Spiralia</taxon>
        <taxon>Lophotrochozoa</taxon>
        <taxon>Mollusca</taxon>
        <taxon>Bivalvia</taxon>
        <taxon>Autobranchia</taxon>
        <taxon>Pteriomorphia</taxon>
        <taxon>Pectinida</taxon>
        <taxon>Pectinoidea</taxon>
        <taxon>Pectinidae</taxon>
        <taxon>Mizuhopecten</taxon>
    </lineage>
</organism>
<dbReference type="AlphaFoldDB" id="A0A210QPP6"/>
<protein>
    <submittedName>
        <fullName evidence="2">Uncharacterized protein</fullName>
    </submittedName>
</protein>
<evidence type="ECO:0000313" key="2">
    <source>
        <dbReference type="EMBL" id="OWF50705.1"/>
    </source>
</evidence>
<name>A0A210QPP6_MIZYE</name>